<feature type="non-terminal residue" evidence="1">
    <location>
        <position position="1"/>
    </location>
</feature>
<evidence type="ECO:0000313" key="2">
    <source>
        <dbReference type="Proteomes" id="UP000789920"/>
    </source>
</evidence>
<evidence type="ECO:0000313" key="1">
    <source>
        <dbReference type="EMBL" id="CAG8526434.1"/>
    </source>
</evidence>
<organism evidence="1 2">
    <name type="scientific">Racocetra persica</name>
    <dbReference type="NCBI Taxonomy" id="160502"/>
    <lineage>
        <taxon>Eukaryota</taxon>
        <taxon>Fungi</taxon>
        <taxon>Fungi incertae sedis</taxon>
        <taxon>Mucoromycota</taxon>
        <taxon>Glomeromycotina</taxon>
        <taxon>Glomeromycetes</taxon>
        <taxon>Diversisporales</taxon>
        <taxon>Gigasporaceae</taxon>
        <taxon>Racocetra</taxon>
    </lineage>
</organism>
<proteinExistence type="predicted"/>
<comment type="caution">
    <text evidence="1">The sequence shown here is derived from an EMBL/GenBank/DDBJ whole genome shotgun (WGS) entry which is preliminary data.</text>
</comment>
<dbReference type="EMBL" id="CAJVQC010003410">
    <property type="protein sequence ID" value="CAG8526434.1"/>
    <property type="molecule type" value="Genomic_DNA"/>
</dbReference>
<protein>
    <submittedName>
        <fullName evidence="1">10611_t:CDS:1</fullName>
    </submittedName>
</protein>
<accession>A0ACA9LEN8</accession>
<name>A0ACA9LEN8_9GLOM</name>
<dbReference type="Proteomes" id="UP000789920">
    <property type="component" value="Unassembled WGS sequence"/>
</dbReference>
<reference evidence="1" key="1">
    <citation type="submission" date="2021-06" db="EMBL/GenBank/DDBJ databases">
        <authorList>
            <person name="Kallberg Y."/>
            <person name="Tangrot J."/>
            <person name="Rosling A."/>
        </authorList>
    </citation>
    <scope>NUCLEOTIDE SEQUENCE</scope>
    <source>
        <strain evidence="1">MA461A</strain>
    </source>
</reference>
<sequence length="395" mass="44779">SDQAVNKLASAKKSLSETVNLTMSGAFGYSGQITIGGQNFTTIFDTGSSDLWVPWVNCTETACKKHRRFNERLSKSFNHTYNGTMYYMGYGLMFFNVITAQDNLQVGDIESVGQIFGLSTYENFLFEDLQFDGVFGMAFDDISTFGAATPFSNMINQKAINEPYFSFYLQRSKDDVGKLTLGGVDTTKFTGNLSYHKVAQYNGSYKFWMTEMDDISINGKKLNYTNKKAIFDTGVPAILMPYYDADSFHKYVNGSYNQFTNYVSQVSFIFGGISYNINASELILQYDKDYHQCISGVQSADISEDDTWVVDGRELDTEKGLDFEDDNIDLVFQKTDCSIRNGVVTHFQREERINLVLADVFLIVFDNIKKKIDKNFLALHKEIEKGNILDEAWSK</sequence>
<keyword evidence="2" id="KW-1185">Reference proteome</keyword>
<feature type="non-terminal residue" evidence="1">
    <location>
        <position position="395"/>
    </location>
</feature>
<gene>
    <name evidence="1" type="ORF">RPERSI_LOCUS2940</name>
</gene>